<dbReference type="SUPFAM" id="SSF49879">
    <property type="entry name" value="SMAD/FHA domain"/>
    <property type="match status" value="1"/>
</dbReference>
<dbReference type="OrthoDB" id="4336084at2"/>
<dbReference type="Pfam" id="PF00498">
    <property type="entry name" value="FHA"/>
    <property type="match status" value="1"/>
</dbReference>
<keyword evidence="2" id="KW-0597">Phosphoprotein</keyword>
<dbReference type="InterPro" id="IPR001867">
    <property type="entry name" value="OmpR/PhoB-type_DNA-bd"/>
</dbReference>
<dbReference type="Pfam" id="PF00486">
    <property type="entry name" value="Trans_reg_C"/>
    <property type="match status" value="1"/>
</dbReference>
<evidence type="ECO:0000256" key="1">
    <source>
        <dbReference type="ARBA" id="ARBA00005820"/>
    </source>
</evidence>
<dbReference type="SUPFAM" id="SSF48452">
    <property type="entry name" value="TPR-like"/>
    <property type="match status" value="1"/>
</dbReference>
<feature type="domain" description="OmpR/PhoB-type" evidence="8">
    <location>
        <begin position="1"/>
        <end position="100"/>
    </location>
</feature>
<organism evidence="9 10">
    <name type="scientific">Mycobacterium intermedium</name>
    <dbReference type="NCBI Taxonomy" id="28445"/>
    <lineage>
        <taxon>Bacteria</taxon>
        <taxon>Bacillati</taxon>
        <taxon>Actinomycetota</taxon>
        <taxon>Actinomycetes</taxon>
        <taxon>Mycobacteriales</taxon>
        <taxon>Mycobacteriaceae</taxon>
        <taxon>Mycobacterium</taxon>
        <taxon>Mycobacterium simiae complex</taxon>
    </lineage>
</organism>
<dbReference type="GO" id="GO:0006355">
    <property type="term" value="P:regulation of DNA-templated transcription"/>
    <property type="evidence" value="ECO:0007669"/>
    <property type="project" value="InterPro"/>
</dbReference>
<dbReference type="InterPro" id="IPR011990">
    <property type="entry name" value="TPR-like_helical_dom_sf"/>
</dbReference>
<dbReference type="EMBL" id="MVHT01000012">
    <property type="protein sequence ID" value="ORB09022.1"/>
    <property type="molecule type" value="Genomic_DNA"/>
</dbReference>
<evidence type="ECO:0000313" key="9">
    <source>
        <dbReference type="EMBL" id="ORB09022.1"/>
    </source>
</evidence>
<keyword evidence="5" id="KW-0804">Transcription</keyword>
<keyword evidence="10" id="KW-1185">Reference proteome</keyword>
<dbReference type="PANTHER" id="PTHR35807:SF1">
    <property type="entry name" value="TRANSCRIPTIONAL REGULATOR REDD"/>
    <property type="match status" value="1"/>
</dbReference>
<evidence type="ECO:0000256" key="4">
    <source>
        <dbReference type="ARBA" id="ARBA00023125"/>
    </source>
</evidence>
<dbReference type="InterPro" id="IPR005158">
    <property type="entry name" value="BTAD"/>
</dbReference>
<evidence type="ECO:0000259" key="8">
    <source>
        <dbReference type="PROSITE" id="PS51755"/>
    </source>
</evidence>
<dbReference type="SUPFAM" id="SSF46894">
    <property type="entry name" value="C-terminal effector domain of the bipartite response regulators"/>
    <property type="match status" value="1"/>
</dbReference>
<sequence length="391" mass="42277">MTAQSLGFGVLGTLEMRVGDTTIALGTPKQRAVVAVLVLRRNTAVGMDTLIDAAWEQSPPAGARATLHSYISNVRRLLTNAGIDPRPVLVNVAHGYRLSVSDEHCDVGRFAAAKDAGFSAAAAGRFEDASRHLSAALAQWRGPVLDDLRDFSFVSAYASPLVEDKLNVHTAYAQAEIACGRPYSVIAELEELISVHRYREPLWAQLITAYYLTERQSDALDAYRRLKTTLADELGIDPGPTLRALHEQILRQQPLDVYHVARTVAEDTLVSGTGTRGSGRAGSIALRDPQGRLYPLINVLTRLGRSSDNDIVLDDVKVSRNHAVIVKAGSSVVITDLHSANGIYLHGERIGTSAHLSANDTIRIGTYELTLEAGPPTPISSEQDTTQVTEL</sequence>
<dbReference type="InterPro" id="IPR051677">
    <property type="entry name" value="AfsR-DnrI-RedD_regulator"/>
</dbReference>
<dbReference type="InterPro" id="IPR008984">
    <property type="entry name" value="SMAD_FHA_dom_sf"/>
</dbReference>
<dbReference type="GO" id="GO:0003677">
    <property type="term" value="F:DNA binding"/>
    <property type="evidence" value="ECO:0007669"/>
    <property type="project" value="UniProtKB-UniRule"/>
</dbReference>
<dbReference type="FunFam" id="1.10.10.10:FF:000528">
    <property type="entry name" value="Transcriptional regulatory protein EmbR"/>
    <property type="match status" value="1"/>
</dbReference>
<gene>
    <name evidence="9" type="ORF">BST27_07015</name>
</gene>
<dbReference type="RefSeq" id="WP_069419908.1">
    <property type="nucleotide sequence ID" value="NZ_CBCRZH010000059.1"/>
</dbReference>
<dbReference type="InterPro" id="IPR000253">
    <property type="entry name" value="FHA_dom"/>
</dbReference>
<protein>
    <submittedName>
        <fullName evidence="9">Regulator</fullName>
    </submittedName>
</protein>
<accession>A0A1E3SCX5</accession>
<dbReference type="Gene3D" id="1.25.40.10">
    <property type="entry name" value="Tetratricopeptide repeat domain"/>
    <property type="match status" value="1"/>
</dbReference>
<dbReference type="STRING" id="28445.BHQ20_14835"/>
<dbReference type="CDD" id="cd15831">
    <property type="entry name" value="BTAD"/>
    <property type="match status" value="1"/>
</dbReference>
<dbReference type="GO" id="GO:0000160">
    <property type="term" value="P:phosphorelay signal transduction system"/>
    <property type="evidence" value="ECO:0007669"/>
    <property type="project" value="InterPro"/>
</dbReference>
<keyword evidence="3" id="KW-0805">Transcription regulation</keyword>
<comment type="similarity">
    <text evidence="1">Belongs to the AfsR/DnrI/RedD regulatory family.</text>
</comment>
<feature type="DNA-binding region" description="OmpR/PhoB-type" evidence="6">
    <location>
        <begin position="1"/>
        <end position="100"/>
    </location>
</feature>
<evidence type="ECO:0000259" key="7">
    <source>
        <dbReference type="PROSITE" id="PS50006"/>
    </source>
</evidence>
<evidence type="ECO:0000313" key="10">
    <source>
        <dbReference type="Proteomes" id="UP000192739"/>
    </source>
</evidence>
<dbReference type="Gene3D" id="2.60.200.20">
    <property type="match status" value="1"/>
</dbReference>
<dbReference type="Pfam" id="PF03704">
    <property type="entry name" value="BTAD"/>
    <property type="match status" value="1"/>
</dbReference>
<dbReference type="SMART" id="SM00240">
    <property type="entry name" value="FHA"/>
    <property type="match status" value="1"/>
</dbReference>
<proteinExistence type="inferred from homology"/>
<dbReference type="Gene3D" id="1.10.10.10">
    <property type="entry name" value="Winged helix-like DNA-binding domain superfamily/Winged helix DNA-binding domain"/>
    <property type="match status" value="1"/>
</dbReference>
<dbReference type="PANTHER" id="PTHR35807">
    <property type="entry name" value="TRANSCRIPTIONAL REGULATOR REDD-RELATED"/>
    <property type="match status" value="1"/>
</dbReference>
<dbReference type="InterPro" id="IPR016032">
    <property type="entry name" value="Sig_transdc_resp-reg_C-effctor"/>
</dbReference>
<dbReference type="CDD" id="cd00060">
    <property type="entry name" value="FHA"/>
    <property type="match status" value="1"/>
</dbReference>
<reference evidence="9 10" key="1">
    <citation type="submission" date="2017-02" db="EMBL/GenBank/DDBJ databases">
        <title>The new phylogeny of genus Mycobacterium.</title>
        <authorList>
            <person name="Tortoli E."/>
            <person name="Trovato A."/>
            <person name="Cirillo D.M."/>
        </authorList>
    </citation>
    <scope>NUCLEOTIDE SEQUENCE [LARGE SCALE GENOMIC DNA]</scope>
    <source>
        <strain evidence="9 10">DSM 44049</strain>
    </source>
</reference>
<feature type="domain" description="FHA" evidence="7">
    <location>
        <begin position="301"/>
        <end position="350"/>
    </location>
</feature>
<evidence type="ECO:0000256" key="2">
    <source>
        <dbReference type="ARBA" id="ARBA00022553"/>
    </source>
</evidence>
<evidence type="ECO:0000256" key="5">
    <source>
        <dbReference type="ARBA" id="ARBA00023163"/>
    </source>
</evidence>
<evidence type="ECO:0000256" key="3">
    <source>
        <dbReference type="ARBA" id="ARBA00023015"/>
    </source>
</evidence>
<evidence type="ECO:0000256" key="6">
    <source>
        <dbReference type="PROSITE-ProRule" id="PRU01091"/>
    </source>
</evidence>
<comment type="caution">
    <text evidence="9">The sequence shown here is derived from an EMBL/GenBank/DDBJ whole genome shotgun (WGS) entry which is preliminary data.</text>
</comment>
<dbReference type="PROSITE" id="PS50006">
    <property type="entry name" value="FHA_DOMAIN"/>
    <property type="match status" value="1"/>
</dbReference>
<dbReference type="Proteomes" id="UP000192739">
    <property type="component" value="Unassembled WGS sequence"/>
</dbReference>
<dbReference type="InterPro" id="IPR036388">
    <property type="entry name" value="WH-like_DNA-bd_sf"/>
</dbReference>
<dbReference type="FunFam" id="1.25.40.10:FF:000222">
    <property type="entry name" value="SARP family transcriptional regulator"/>
    <property type="match status" value="1"/>
</dbReference>
<dbReference type="SMART" id="SM01043">
    <property type="entry name" value="BTAD"/>
    <property type="match status" value="1"/>
</dbReference>
<name>A0A1E3SCX5_MYCIE</name>
<dbReference type="SMART" id="SM00862">
    <property type="entry name" value="Trans_reg_C"/>
    <property type="match status" value="1"/>
</dbReference>
<dbReference type="PROSITE" id="PS51755">
    <property type="entry name" value="OMPR_PHOB"/>
    <property type="match status" value="1"/>
</dbReference>
<keyword evidence="4 6" id="KW-0238">DNA-binding</keyword>
<dbReference type="AlphaFoldDB" id="A0A1E3SCX5"/>